<name>A0A4Z0P7X5_9BACT</name>
<protein>
    <submittedName>
        <fullName evidence="1">Uncharacterized protein</fullName>
    </submittedName>
</protein>
<comment type="caution">
    <text evidence="1">The sequence shown here is derived from an EMBL/GenBank/DDBJ whole genome shotgun (WGS) entry which is preliminary data.</text>
</comment>
<dbReference type="AlphaFoldDB" id="A0A4Z0P7X5"/>
<dbReference type="Proteomes" id="UP000298337">
    <property type="component" value="Unassembled WGS sequence"/>
</dbReference>
<dbReference type="RefSeq" id="WP_135434154.1">
    <property type="nucleotide sequence ID" value="NZ_SRLA01000002.1"/>
</dbReference>
<organism evidence="1 2">
    <name type="scientific">Hymenobacter fodinae</name>
    <dbReference type="NCBI Taxonomy" id="2510796"/>
    <lineage>
        <taxon>Bacteria</taxon>
        <taxon>Pseudomonadati</taxon>
        <taxon>Bacteroidota</taxon>
        <taxon>Cytophagia</taxon>
        <taxon>Cytophagales</taxon>
        <taxon>Hymenobacteraceae</taxon>
        <taxon>Hymenobacter</taxon>
    </lineage>
</organism>
<keyword evidence="2" id="KW-1185">Reference proteome</keyword>
<accession>A0A4Z0P7X5</accession>
<reference evidence="1 2" key="1">
    <citation type="submission" date="2019-04" db="EMBL/GenBank/DDBJ databases">
        <authorList>
            <person name="Feng G."/>
            <person name="Zhang J."/>
            <person name="Zhu H."/>
        </authorList>
    </citation>
    <scope>NUCLEOTIDE SEQUENCE [LARGE SCALE GENOMIC DNA]</scope>
    <source>
        <strain evidence="1 2">92R-1</strain>
    </source>
</reference>
<sequence length="140" mass="16418">MDHTLAAIDPDFRVRVPSSLHDPDLALDYWLANPLLQRKYPRKVAATLKIVPSLAAWEKTDLVRRLKKHIDALRYLIPYDAKAYNDLLALIRHELVEMEERNDLKPHLNRLRGAELEREHTRLAEAIKLREYAMYDAPQD</sequence>
<evidence type="ECO:0000313" key="1">
    <source>
        <dbReference type="EMBL" id="TGE08279.1"/>
    </source>
</evidence>
<proteinExistence type="predicted"/>
<dbReference type="EMBL" id="SRLA01000002">
    <property type="protein sequence ID" value="TGE08279.1"/>
    <property type="molecule type" value="Genomic_DNA"/>
</dbReference>
<evidence type="ECO:0000313" key="2">
    <source>
        <dbReference type="Proteomes" id="UP000298337"/>
    </source>
</evidence>
<gene>
    <name evidence="1" type="ORF">EU556_11195</name>
</gene>